<dbReference type="AlphaFoldDB" id="A0AAD7WN11"/>
<accession>A0AAD7WN11</accession>
<evidence type="ECO:0000313" key="3">
    <source>
        <dbReference type="Proteomes" id="UP001221898"/>
    </source>
</evidence>
<name>A0AAD7WN11_9TELE</name>
<dbReference type="Proteomes" id="UP001221898">
    <property type="component" value="Unassembled WGS sequence"/>
</dbReference>
<proteinExistence type="predicted"/>
<evidence type="ECO:0000256" key="1">
    <source>
        <dbReference type="SAM" id="MobiDB-lite"/>
    </source>
</evidence>
<protein>
    <submittedName>
        <fullName evidence="2">Uncharacterized protein</fullName>
    </submittedName>
</protein>
<dbReference type="EMBL" id="JAINUG010000062">
    <property type="protein sequence ID" value="KAJ8402705.1"/>
    <property type="molecule type" value="Genomic_DNA"/>
</dbReference>
<sequence length="80" mass="8988">MFPDGMEQHRGRGQEAVSYKNSRLRWMRWKCSGAQTVSDIGNLIQPAAGRAGPWGNRDVKQVRSQHLSSPSPDRRVGVKL</sequence>
<organism evidence="2 3">
    <name type="scientific">Aldrovandia affinis</name>
    <dbReference type="NCBI Taxonomy" id="143900"/>
    <lineage>
        <taxon>Eukaryota</taxon>
        <taxon>Metazoa</taxon>
        <taxon>Chordata</taxon>
        <taxon>Craniata</taxon>
        <taxon>Vertebrata</taxon>
        <taxon>Euteleostomi</taxon>
        <taxon>Actinopterygii</taxon>
        <taxon>Neopterygii</taxon>
        <taxon>Teleostei</taxon>
        <taxon>Notacanthiformes</taxon>
        <taxon>Halosauridae</taxon>
        <taxon>Aldrovandia</taxon>
    </lineage>
</organism>
<gene>
    <name evidence="2" type="ORF">AAFF_G00363770</name>
</gene>
<comment type="caution">
    <text evidence="2">The sequence shown here is derived from an EMBL/GenBank/DDBJ whole genome shotgun (WGS) entry which is preliminary data.</text>
</comment>
<feature type="region of interest" description="Disordered" evidence="1">
    <location>
        <begin position="46"/>
        <end position="80"/>
    </location>
</feature>
<evidence type="ECO:0000313" key="2">
    <source>
        <dbReference type="EMBL" id="KAJ8402705.1"/>
    </source>
</evidence>
<feature type="compositionally biased region" description="Polar residues" evidence="1">
    <location>
        <begin position="62"/>
        <end position="71"/>
    </location>
</feature>
<reference evidence="2" key="1">
    <citation type="journal article" date="2023" name="Science">
        <title>Genome structures resolve the early diversification of teleost fishes.</title>
        <authorList>
            <person name="Parey E."/>
            <person name="Louis A."/>
            <person name="Montfort J."/>
            <person name="Bouchez O."/>
            <person name="Roques C."/>
            <person name="Iampietro C."/>
            <person name="Lluch J."/>
            <person name="Castinel A."/>
            <person name="Donnadieu C."/>
            <person name="Desvignes T."/>
            <person name="Floi Bucao C."/>
            <person name="Jouanno E."/>
            <person name="Wen M."/>
            <person name="Mejri S."/>
            <person name="Dirks R."/>
            <person name="Jansen H."/>
            <person name="Henkel C."/>
            <person name="Chen W.J."/>
            <person name="Zahm M."/>
            <person name="Cabau C."/>
            <person name="Klopp C."/>
            <person name="Thompson A.W."/>
            <person name="Robinson-Rechavi M."/>
            <person name="Braasch I."/>
            <person name="Lecointre G."/>
            <person name="Bobe J."/>
            <person name="Postlethwait J.H."/>
            <person name="Berthelot C."/>
            <person name="Roest Crollius H."/>
            <person name="Guiguen Y."/>
        </authorList>
    </citation>
    <scope>NUCLEOTIDE SEQUENCE</scope>
    <source>
        <strain evidence="2">NC1722</strain>
    </source>
</reference>
<keyword evidence="3" id="KW-1185">Reference proteome</keyword>